<dbReference type="Proteomes" id="UP000580250">
    <property type="component" value="Unassembled WGS sequence"/>
</dbReference>
<keyword evidence="1" id="KW-0732">Signal</keyword>
<accession>A0A6V7UE66</accession>
<gene>
    <name evidence="2" type="ORF">MENT_LOCUS11702</name>
</gene>
<reference evidence="2 3" key="1">
    <citation type="submission" date="2020-08" db="EMBL/GenBank/DDBJ databases">
        <authorList>
            <person name="Koutsovoulos G."/>
            <person name="Danchin GJ E."/>
        </authorList>
    </citation>
    <scope>NUCLEOTIDE SEQUENCE [LARGE SCALE GENOMIC DNA]</scope>
</reference>
<evidence type="ECO:0000313" key="3">
    <source>
        <dbReference type="Proteomes" id="UP000580250"/>
    </source>
</evidence>
<name>A0A6V7UE66_MELEN</name>
<evidence type="ECO:0000313" key="2">
    <source>
        <dbReference type="EMBL" id="CAD2154964.1"/>
    </source>
</evidence>
<evidence type="ECO:0000256" key="1">
    <source>
        <dbReference type="SAM" id="SignalP"/>
    </source>
</evidence>
<organism evidence="2 3">
    <name type="scientific">Meloidogyne enterolobii</name>
    <name type="common">Root-knot nematode worm</name>
    <name type="synonym">Meloidogyne mayaguensis</name>
    <dbReference type="NCBI Taxonomy" id="390850"/>
    <lineage>
        <taxon>Eukaryota</taxon>
        <taxon>Metazoa</taxon>
        <taxon>Ecdysozoa</taxon>
        <taxon>Nematoda</taxon>
        <taxon>Chromadorea</taxon>
        <taxon>Rhabditida</taxon>
        <taxon>Tylenchina</taxon>
        <taxon>Tylenchomorpha</taxon>
        <taxon>Tylenchoidea</taxon>
        <taxon>Meloidogynidae</taxon>
        <taxon>Meloidogyninae</taxon>
        <taxon>Meloidogyne</taxon>
    </lineage>
</organism>
<dbReference type="AlphaFoldDB" id="A0A6V7UE66"/>
<comment type="caution">
    <text evidence="2">The sequence shown here is derived from an EMBL/GenBank/DDBJ whole genome shotgun (WGS) entry which is preliminary data.</text>
</comment>
<feature type="signal peptide" evidence="1">
    <location>
        <begin position="1"/>
        <end position="20"/>
    </location>
</feature>
<sequence>MELKMVFILFLCLVSKGIEGGNFSVAILKCRLQTFFKGANLPSSVAPIQPATNVGEIAPASYENANGVKYPNIPFYGNPKNTHKEKVNGLGKVDTSNRFSVLQGLTEENQEKMLGSKPEIEEECEEGCEEECVEEVVIDTSQLNIKQTSSAVKNPNRKLLQYERERPSYKEDRPNFSDRTNTCCCCLPNWVRVIVVGALTLPGLLLNYTGNVMDCKISPDFGINRNLPSCVKINDVISCNSNYPLWVHSKDFHKHFDKNETFGLYCPIGANNSMDKVAEAVVTRVKDKRKRKWTLTFVQKNFTNITE</sequence>
<dbReference type="EMBL" id="CAJEWN010000057">
    <property type="protein sequence ID" value="CAD2154964.1"/>
    <property type="molecule type" value="Genomic_DNA"/>
</dbReference>
<proteinExistence type="predicted"/>
<protein>
    <submittedName>
        <fullName evidence="2">Uncharacterized protein</fullName>
    </submittedName>
</protein>
<feature type="chain" id="PRO_5027915378" evidence="1">
    <location>
        <begin position="21"/>
        <end position="307"/>
    </location>
</feature>